<dbReference type="Proteomes" id="UP000295724">
    <property type="component" value="Unassembled WGS sequence"/>
</dbReference>
<dbReference type="AlphaFoldDB" id="A0A4R6XZC3"/>
<gene>
    <name evidence="1" type="ORF">C8D91_0768</name>
</gene>
<sequence length="132" mass="15708">MRWDFEPHVKEGDYEVAYFGHRFESKFGRPTLLLQFTIAQLTEHQNAILTKYFQLKKFNKKGGFSVKKTQEFARFWFSIFPTHDFSRMDRFPLSKLKGLVLLAVVKDRTHDFEQNEIPLPLRTSKIVKLKPL</sequence>
<name>A0A4R6XZC3_9GAMM</name>
<organism evidence="1 2">
    <name type="scientific">Marinicella litoralis</name>
    <dbReference type="NCBI Taxonomy" id="644220"/>
    <lineage>
        <taxon>Bacteria</taxon>
        <taxon>Pseudomonadati</taxon>
        <taxon>Pseudomonadota</taxon>
        <taxon>Gammaproteobacteria</taxon>
        <taxon>Lysobacterales</taxon>
        <taxon>Marinicellaceae</taxon>
        <taxon>Marinicella</taxon>
    </lineage>
</organism>
<proteinExistence type="predicted"/>
<accession>A0A4R6XZC3</accession>
<evidence type="ECO:0000313" key="1">
    <source>
        <dbReference type="EMBL" id="TDR23900.1"/>
    </source>
</evidence>
<keyword evidence="2" id="KW-1185">Reference proteome</keyword>
<reference evidence="1 2" key="1">
    <citation type="submission" date="2019-03" db="EMBL/GenBank/DDBJ databases">
        <title>Genomic Encyclopedia of Type Strains, Phase IV (KMG-IV): sequencing the most valuable type-strain genomes for metagenomic binning, comparative biology and taxonomic classification.</title>
        <authorList>
            <person name="Goeker M."/>
        </authorList>
    </citation>
    <scope>NUCLEOTIDE SEQUENCE [LARGE SCALE GENOMIC DNA]</scope>
    <source>
        <strain evidence="1 2">DSM 25488</strain>
    </source>
</reference>
<dbReference type="RefSeq" id="WP_099017492.1">
    <property type="nucleotide sequence ID" value="NZ_NIHB01000001.1"/>
</dbReference>
<protein>
    <submittedName>
        <fullName evidence="1">Uncharacterized protein</fullName>
    </submittedName>
</protein>
<dbReference type="EMBL" id="SNZB01000001">
    <property type="protein sequence ID" value="TDR23900.1"/>
    <property type="molecule type" value="Genomic_DNA"/>
</dbReference>
<evidence type="ECO:0000313" key="2">
    <source>
        <dbReference type="Proteomes" id="UP000295724"/>
    </source>
</evidence>
<comment type="caution">
    <text evidence="1">The sequence shown here is derived from an EMBL/GenBank/DDBJ whole genome shotgun (WGS) entry which is preliminary data.</text>
</comment>